<dbReference type="Proteomes" id="UP000238479">
    <property type="component" value="Chromosome 4"/>
</dbReference>
<organism evidence="1 2">
    <name type="scientific">Rosa chinensis</name>
    <name type="common">China rose</name>
    <dbReference type="NCBI Taxonomy" id="74649"/>
    <lineage>
        <taxon>Eukaryota</taxon>
        <taxon>Viridiplantae</taxon>
        <taxon>Streptophyta</taxon>
        <taxon>Embryophyta</taxon>
        <taxon>Tracheophyta</taxon>
        <taxon>Spermatophyta</taxon>
        <taxon>Magnoliopsida</taxon>
        <taxon>eudicotyledons</taxon>
        <taxon>Gunneridae</taxon>
        <taxon>Pentapetalae</taxon>
        <taxon>rosids</taxon>
        <taxon>fabids</taxon>
        <taxon>Rosales</taxon>
        <taxon>Rosaceae</taxon>
        <taxon>Rosoideae</taxon>
        <taxon>Rosoideae incertae sedis</taxon>
        <taxon>Rosa</taxon>
    </lineage>
</organism>
<keyword evidence="2" id="KW-1185">Reference proteome</keyword>
<dbReference type="AlphaFoldDB" id="A0A2P6QYL6"/>
<accession>A0A2P6QYL6</accession>
<sequence length="50" mass="5800">MFLNDPHGISDQGIDNNILLETIKKMQCEREYLIQSLIQGEHTEVDFGHQ</sequence>
<comment type="caution">
    <text evidence="1">The sequence shown here is derived from an EMBL/GenBank/DDBJ whole genome shotgun (WGS) entry which is preliminary data.</text>
</comment>
<proteinExistence type="predicted"/>
<protein>
    <submittedName>
        <fullName evidence="1">Uncharacterized protein</fullName>
    </submittedName>
</protein>
<name>A0A2P6QYL6_ROSCH</name>
<gene>
    <name evidence="1" type="ORF">RchiOBHm_Chr4g0423441</name>
</gene>
<dbReference type="Gramene" id="PRQ39280">
    <property type="protein sequence ID" value="PRQ39280"/>
    <property type="gene ID" value="RchiOBHm_Chr4g0423441"/>
</dbReference>
<reference evidence="1 2" key="1">
    <citation type="journal article" date="2018" name="Nat. Genet.">
        <title>The Rosa genome provides new insights in the design of modern roses.</title>
        <authorList>
            <person name="Bendahmane M."/>
        </authorList>
    </citation>
    <scope>NUCLEOTIDE SEQUENCE [LARGE SCALE GENOMIC DNA]</scope>
    <source>
        <strain evidence="2">cv. Old Blush</strain>
    </source>
</reference>
<evidence type="ECO:0000313" key="2">
    <source>
        <dbReference type="Proteomes" id="UP000238479"/>
    </source>
</evidence>
<evidence type="ECO:0000313" key="1">
    <source>
        <dbReference type="EMBL" id="PRQ39280.1"/>
    </source>
</evidence>
<dbReference type="EMBL" id="PDCK01000042">
    <property type="protein sequence ID" value="PRQ39280.1"/>
    <property type="molecule type" value="Genomic_DNA"/>
</dbReference>